<dbReference type="PANTHER" id="PTHR40980:SF4">
    <property type="entry name" value="TONB-DEPENDENT RECEPTOR-LIKE BETA-BARREL DOMAIN-CONTAINING PROTEIN"/>
    <property type="match status" value="1"/>
</dbReference>
<dbReference type="InterPro" id="IPR013784">
    <property type="entry name" value="Carb-bd-like_fold"/>
</dbReference>
<evidence type="ECO:0000313" key="7">
    <source>
        <dbReference type="Proteomes" id="UP001596091"/>
    </source>
</evidence>
<dbReference type="RefSeq" id="WP_263341449.1">
    <property type="nucleotide sequence ID" value="NZ_JAGSYH010000007.1"/>
</dbReference>
<evidence type="ECO:0000256" key="4">
    <source>
        <dbReference type="SAM" id="SignalP"/>
    </source>
</evidence>
<dbReference type="Gene3D" id="2.40.170.20">
    <property type="entry name" value="TonB-dependent receptor, beta-barrel domain"/>
    <property type="match status" value="1"/>
</dbReference>
<dbReference type="NCBIfam" id="TIGR01782">
    <property type="entry name" value="TonB-Xanth-Caul"/>
    <property type="match status" value="1"/>
</dbReference>
<dbReference type="InterPro" id="IPR037066">
    <property type="entry name" value="Plug_dom_sf"/>
</dbReference>
<reference evidence="7" key="1">
    <citation type="journal article" date="2019" name="Int. J. Syst. Evol. Microbiol.">
        <title>The Global Catalogue of Microorganisms (GCM) 10K type strain sequencing project: providing services to taxonomists for standard genome sequencing and annotation.</title>
        <authorList>
            <consortium name="The Broad Institute Genomics Platform"/>
            <consortium name="The Broad Institute Genome Sequencing Center for Infectious Disease"/>
            <person name="Wu L."/>
            <person name="Ma J."/>
        </authorList>
    </citation>
    <scope>NUCLEOTIDE SEQUENCE [LARGE SCALE GENOMIC DNA]</scope>
    <source>
        <strain evidence="7">JCM 4087</strain>
    </source>
</reference>
<feature type="chain" id="PRO_5045299210" evidence="4">
    <location>
        <begin position="22"/>
        <end position="958"/>
    </location>
</feature>
<protein>
    <submittedName>
        <fullName evidence="6">TonB-dependent receptor</fullName>
    </submittedName>
</protein>
<dbReference type="Gene3D" id="2.170.130.10">
    <property type="entry name" value="TonB-dependent receptor, plug domain"/>
    <property type="match status" value="1"/>
</dbReference>
<evidence type="ECO:0000256" key="3">
    <source>
        <dbReference type="ARBA" id="ARBA00023237"/>
    </source>
</evidence>
<feature type="signal peptide" evidence="4">
    <location>
        <begin position="1"/>
        <end position="21"/>
    </location>
</feature>
<evidence type="ECO:0000259" key="5">
    <source>
        <dbReference type="Pfam" id="PF07715"/>
    </source>
</evidence>
<keyword evidence="4" id="KW-0732">Signal</keyword>
<dbReference type="PANTHER" id="PTHR40980">
    <property type="entry name" value="PLUG DOMAIN-CONTAINING PROTEIN"/>
    <property type="match status" value="1"/>
</dbReference>
<dbReference type="EMBL" id="JBHSPH010000004">
    <property type="protein sequence ID" value="MFC5863297.1"/>
    <property type="molecule type" value="Genomic_DNA"/>
</dbReference>
<dbReference type="Proteomes" id="UP001596091">
    <property type="component" value="Unassembled WGS sequence"/>
</dbReference>
<keyword evidence="2" id="KW-0472">Membrane</keyword>
<gene>
    <name evidence="6" type="ORF">ACFPT7_13415</name>
</gene>
<keyword evidence="6" id="KW-0675">Receptor</keyword>
<evidence type="ECO:0000256" key="2">
    <source>
        <dbReference type="ARBA" id="ARBA00023136"/>
    </source>
</evidence>
<proteinExistence type="predicted"/>
<accession>A0ABW1EHK9</accession>
<dbReference type="SUPFAM" id="SSF49452">
    <property type="entry name" value="Starch-binding domain-like"/>
    <property type="match status" value="1"/>
</dbReference>
<feature type="domain" description="TonB-dependent receptor plug" evidence="5">
    <location>
        <begin position="133"/>
        <end position="236"/>
    </location>
</feature>
<dbReference type="InterPro" id="IPR010104">
    <property type="entry name" value="TonB_rcpt_bac"/>
</dbReference>
<evidence type="ECO:0000256" key="1">
    <source>
        <dbReference type="ARBA" id="ARBA00004442"/>
    </source>
</evidence>
<evidence type="ECO:0000313" key="6">
    <source>
        <dbReference type="EMBL" id="MFC5863297.1"/>
    </source>
</evidence>
<dbReference type="Pfam" id="PF07715">
    <property type="entry name" value="Plug"/>
    <property type="match status" value="1"/>
</dbReference>
<sequence length="958" mass="104022">MRARVPVLLLLLLLVVPFANATISSDKSSAGSISGTVKDPSGAVLPGSQIALEPGAAKTAADAQGNFVIQNLKPGTYTVTISAVGFATNVSTVVVNAGANALVNTTLKLASTSQQVAVNGSLEGDVAAINEQRTSENILNVTTADTIQNLPNQSVATVLGRMPGVTVQINEGEAQYVQIRGTEPRLSNTTVDGVSVPGPDPQVRQVDLWVIPGDLVGSIDINKTLSANQDGDAIGGSVNLHVRQATSSRPTLDFESLGGWNPIDTGQPWFRDDATVGKRFGAHQRFGAIFSFSYDLNDLGTDDVEPLPDVNPDGSNAPYFDTIALNEYFYNHTRYGFGGSMDYKISDNSDLFVHGIFSNFKDYGQKYEYDIGNSANGNAGVSFHNSLRRPNYQISDLFLGGNHVFTHSFIHYVAAISHSREGGAAGNPGADYTPLNSNLGSTCTYVPGPSIYRPQFPCAANDPIYDPTQYALQDINLTTGQSSQLNLQASGSVGLNYHLGSHASTFEFGALIRNAHKGQYAFSPTYDCNPQTDDQVNNGTSPCSANANPLMSQFTTNFTNPSFYGGSYKYGPVTSFESTEKWLAANPGVLPLDEPETHLNSDPANYNLQERITAGYIMNTVDLGSRFHLQTGLRIEATNESNTGYLVINDSDGIYISTQAVNGGGSYINPLPSVQLRYGIDQNSDLRAVFGMGISRPDPYELVPYKTLDETKQPNVENIGNPALVAEHADDYDLLYERFLPSVGMIEAGYFYKHLTKPLFQTETEVPNPFPNPVTPTVLLTQWINGGHAYVEGIEFAYQQHLSFLPGALGHAQINANMTWTRSKNYDIPNRTDAPQLVGQAPFSYNITPTYETKRATVSVGISYNGPNIASYQWQNEGSNAVPGPVNGPFGDNYYFERTQVDAQASYYLGKGFTITASEENANNAILGFYNGSKQYMTQREYYKPIYYGGIRWTQHHE</sequence>
<keyword evidence="7" id="KW-1185">Reference proteome</keyword>
<dbReference type="Gene3D" id="2.60.40.1120">
    <property type="entry name" value="Carboxypeptidase-like, regulatory domain"/>
    <property type="match status" value="1"/>
</dbReference>
<dbReference type="InterPro" id="IPR012910">
    <property type="entry name" value="Plug_dom"/>
</dbReference>
<comment type="caution">
    <text evidence="6">The sequence shown here is derived from an EMBL/GenBank/DDBJ whole genome shotgun (WGS) entry which is preliminary data.</text>
</comment>
<dbReference type="InterPro" id="IPR036942">
    <property type="entry name" value="Beta-barrel_TonB_sf"/>
</dbReference>
<dbReference type="SUPFAM" id="SSF56935">
    <property type="entry name" value="Porins"/>
    <property type="match status" value="1"/>
</dbReference>
<name>A0ABW1EHK9_9BACT</name>
<organism evidence="6 7">
    <name type="scientific">Acidicapsa dinghuensis</name>
    <dbReference type="NCBI Taxonomy" id="2218256"/>
    <lineage>
        <taxon>Bacteria</taxon>
        <taxon>Pseudomonadati</taxon>
        <taxon>Acidobacteriota</taxon>
        <taxon>Terriglobia</taxon>
        <taxon>Terriglobales</taxon>
        <taxon>Acidobacteriaceae</taxon>
        <taxon>Acidicapsa</taxon>
    </lineage>
</organism>
<comment type="subcellular location">
    <subcellularLocation>
        <location evidence="1">Cell outer membrane</location>
    </subcellularLocation>
</comment>
<keyword evidence="3" id="KW-0998">Cell outer membrane</keyword>
<dbReference type="Pfam" id="PF13620">
    <property type="entry name" value="CarboxypepD_reg"/>
    <property type="match status" value="1"/>
</dbReference>